<evidence type="ECO:0000256" key="1">
    <source>
        <dbReference type="ARBA" id="ARBA00003041"/>
    </source>
</evidence>
<keyword evidence="6" id="KW-1006">Bacterial flagellum protein export</keyword>
<evidence type="ECO:0000256" key="7">
    <source>
        <dbReference type="SAM" id="MobiDB-lite"/>
    </source>
</evidence>
<reference evidence="10" key="1">
    <citation type="submission" date="2016-10" db="EMBL/GenBank/DDBJ databases">
        <authorList>
            <person name="Varghese N."/>
            <person name="Submissions S."/>
        </authorList>
    </citation>
    <scope>NUCLEOTIDE SEQUENCE [LARGE SCALE GENOMIC DNA]</scope>
    <source>
        <strain evidence="10">DSM 45413</strain>
    </source>
</reference>
<feature type="domain" description="Flagellar assembly protein FliH/Type III secretion system HrpE" evidence="8">
    <location>
        <begin position="139"/>
        <end position="260"/>
    </location>
</feature>
<evidence type="ECO:0000256" key="3">
    <source>
        <dbReference type="ARBA" id="ARBA00022448"/>
    </source>
</evidence>
<dbReference type="Pfam" id="PF02108">
    <property type="entry name" value="FliH"/>
    <property type="match status" value="1"/>
</dbReference>
<accession>A0A1H8SJ09</accession>
<evidence type="ECO:0000256" key="2">
    <source>
        <dbReference type="ARBA" id="ARBA00006602"/>
    </source>
</evidence>
<proteinExistence type="inferred from homology"/>
<dbReference type="OrthoDB" id="3691162at2"/>
<keyword evidence="9" id="KW-0282">Flagellum</keyword>
<keyword evidence="5" id="KW-0653">Protein transport</keyword>
<dbReference type="PANTHER" id="PTHR34982">
    <property type="entry name" value="YOP PROTEINS TRANSLOCATION PROTEIN L"/>
    <property type="match status" value="1"/>
</dbReference>
<evidence type="ECO:0000256" key="5">
    <source>
        <dbReference type="ARBA" id="ARBA00022927"/>
    </source>
</evidence>
<evidence type="ECO:0000259" key="8">
    <source>
        <dbReference type="Pfam" id="PF02108"/>
    </source>
</evidence>
<dbReference type="InterPro" id="IPR018035">
    <property type="entry name" value="Flagellar_FliH/T3SS_HrpE"/>
</dbReference>
<dbReference type="EMBL" id="FOEE01000004">
    <property type="protein sequence ID" value="SEO78268.1"/>
    <property type="molecule type" value="Genomic_DNA"/>
</dbReference>
<evidence type="ECO:0000313" key="10">
    <source>
        <dbReference type="Proteomes" id="UP000198960"/>
    </source>
</evidence>
<comment type="similarity">
    <text evidence="2">Belongs to the FliH family.</text>
</comment>
<protein>
    <submittedName>
        <fullName evidence="9">Flagellar assembly protein FliH</fullName>
    </submittedName>
</protein>
<keyword evidence="3" id="KW-0813">Transport</keyword>
<dbReference type="PANTHER" id="PTHR34982:SF1">
    <property type="entry name" value="FLAGELLAR ASSEMBLY PROTEIN FLIH"/>
    <property type="match status" value="1"/>
</dbReference>
<organism evidence="9 10">
    <name type="scientific">Trujillonella endophytica</name>
    <dbReference type="NCBI Taxonomy" id="673521"/>
    <lineage>
        <taxon>Bacteria</taxon>
        <taxon>Bacillati</taxon>
        <taxon>Actinomycetota</taxon>
        <taxon>Actinomycetes</taxon>
        <taxon>Geodermatophilales</taxon>
        <taxon>Geodermatophilaceae</taxon>
        <taxon>Trujillonella</taxon>
    </lineage>
</organism>
<evidence type="ECO:0000313" key="9">
    <source>
        <dbReference type="EMBL" id="SEO78268.1"/>
    </source>
</evidence>
<keyword evidence="10" id="KW-1185">Reference proteome</keyword>
<name>A0A1H8SJ09_9ACTN</name>
<dbReference type="GO" id="GO:0015031">
    <property type="term" value="P:protein transport"/>
    <property type="evidence" value="ECO:0007669"/>
    <property type="project" value="UniProtKB-KW"/>
</dbReference>
<dbReference type="AlphaFoldDB" id="A0A1H8SJ09"/>
<sequence>MSSSRDDGSGSTSVLLRGASARAATPYRQADGVALAPPVQARPRVAEPLPEPEVVERRTTVRRAADVPVPNGRGVLRLGDVYAEELARLRAHAHREGYAAGHAEGVAAAAGAVADAEQAAQARLVDAQNRWERRLVSATAALGAAVAQLEQAAVPVADELREEVLQSVLVLVEDLLGRELATVDTAGVDALRRTMTLLPTDAPSTVRLHPDDLAEVPADALAALPASVTVVGDLSVERAGAVAECGVQRIDARLSTALARVREVLRA</sequence>
<dbReference type="RefSeq" id="WP_091942137.1">
    <property type="nucleotide sequence ID" value="NZ_FOEE01000004.1"/>
</dbReference>
<dbReference type="GO" id="GO:0044781">
    <property type="term" value="P:bacterial-type flagellum organization"/>
    <property type="evidence" value="ECO:0007669"/>
    <property type="project" value="UniProtKB-KW"/>
</dbReference>
<dbReference type="STRING" id="673521.SAMN05660991_01734"/>
<keyword evidence="9" id="KW-0966">Cell projection</keyword>
<keyword evidence="9" id="KW-0969">Cilium</keyword>
<dbReference type="Proteomes" id="UP000198960">
    <property type="component" value="Unassembled WGS sequence"/>
</dbReference>
<gene>
    <name evidence="9" type="ORF">SAMN05660991_01734</name>
</gene>
<comment type="function">
    <text evidence="1">Needed for flagellar regrowth and assembly.</text>
</comment>
<keyword evidence="4" id="KW-1005">Bacterial flagellum biogenesis</keyword>
<evidence type="ECO:0000256" key="6">
    <source>
        <dbReference type="ARBA" id="ARBA00023225"/>
    </source>
</evidence>
<evidence type="ECO:0000256" key="4">
    <source>
        <dbReference type="ARBA" id="ARBA00022795"/>
    </source>
</evidence>
<feature type="region of interest" description="Disordered" evidence="7">
    <location>
        <begin position="26"/>
        <end position="45"/>
    </location>
</feature>
<dbReference type="InterPro" id="IPR051472">
    <property type="entry name" value="T3SS_Stator/FliH"/>
</dbReference>
<dbReference type="GO" id="GO:0005829">
    <property type="term" value="C:cytosol"/>
    <property type="evidence" value="ECO:0007669"/>
    <property type="project" value="TreeGrafter"/>
</dbReference>